<dbReference type="InterPro" id="IPR011047">
    <property type="entry name" value="Quinoprotein_ADH-like_sf"/>
</dbReference>
<organism evidence="1 2">
    <name type="scientific">Deferribacter autotrophicus</name>
    <dbReference type="NCBI Taxonomy" id="500465"/>
    <lineage>
        <taxon>Bacteria</taxon>
        <taxon>Pseudomonadati</taxon>
        <taxon>Deferribacterota</taxon>
        <taxon>Deferribacteres</taxon>
        <taxon>Deferribacterales</taxon>
        <taxon>Deferribacteraceae</taxon>
        <taxon>Deferribacter</taxon>
    </lineage>
</organism>
<dbReference type="Proteomes" id="UP000322876">
    <property type="component" value="Unassembled WGS sequence"/>
</dbReference>
<evidence type="ECO:0000313" key="2">
    <source>
        <dbReference type="Proteomes" id="UP000322876"/>
    </source>
</evidence>
<proteinExistence type="predicted"/>
<dbReference type="AlphaFoldDB" id="A0A5A8F6R0"/>
<evidence type="ECO:0000313" key="1">
    <source>
        <dbReference type="EMBL" id="KAA0259345.1"/>
    </source>
</evidence>
<dbReference type="EMBL" id="VFJB01000001">
    <property type="protein sequence ID" value="KAA0259345.1"/>
    <property type="molecule type" value="Genomic_DNA"/>
</dbReference>
<dbReference type="OrthoDB" id="7156875at2"/>
<dbReference type="Gene3D" id="2.130.10.10">
    <property type="entry name" value="YVTN repeat-like/Quinoprotein amine dehydrogenase"/>
    <property type="match status" value="1"/>
</dbReference>
<dbReference type="SMART" id="SM00564">
    <property type="entry name" value="PQQ"/>
    <property type="match status" value="5"/>
</dbReference>
<reference evidence="1 2" key="1">
    <citation type="submission" date="2019-06" db="EMBL/GenBank/DDBJ databases">
        <title>Genomic insights into carbon and energy metabolism of Deferribacter autotrophicus revealed new metabolic traits in the phylum Deferribacteres.</title>
        <authorList>
            <person name="Slobodkin A.I."/>
            <person name="Slobodkina G.B."/>
            <person name="Allioux M."/>
            <person name="Alain K."/>
            <person name="Jebbar M."/>
            <person name="Shadrin V."/>
            <person name="Kublanov I.V."/>
            <person name="Toshchakov S.V."/>
            <person name="Bonch-Osmolovskaya E.A."/>
        </authorList>
    </citation>
    <scope>NUCLEOTIDE SEQUENCE [LARGE SCALE GENOMIC DNA]</scope>
    <source>
        <strain evidence="1 2">SL50</strain>
    </source>
</reference>
<sequence length="1159" mass="127066">MRRVKILNFVVLFFIFVVFSFNTLAGQKTFSKGSIIIPMDPCWQPNNDPNIDSTYAPAGVCDADKNDAGLFQAYGLVYELLQSGVPIYWVINPTKKLRNEIDFTIDGVSTAPVKKINDDSLIDPPARVIDNVTLNAHVIDYRGGPFVIDYKDITPTVIDIINKYTNVKKHEALVNFTAPVEKVLANLPPRIAVLGQGATNVLIDYLMASGLGYKTNLVYDVLTIDDIINGKLDDYQLFWAPHWIIEKEIPDATRRANVLSKLRSFVKSGKSAFLECASIESIEGSPSGGVNNETQQYGGWLTSDNYTISRIETNMGSMDINYMAFEDPAFYLNQCAGWDFEALGGHVHNFRPDQSKNYSYNNSVVRFIHDIDGAYNGYNPGFDYFVGGRINGSPTQGYVAYLAGHKYIECQGANNGSQILEVDLKFDNALNNNDNITFTVNYNTSQSVTAWYVVNGGYGNADNGELKIILDDATLKKNNELKTIYIKNDSVSKVNIDSLVVHINTSGLKLDIKDVNQISGNKDLCKDLTSNIPNYTYSCSTNITLDSSATSGEISTCNVNWSQKNKSKSNTCGIRYVLNTVLGLQFTVISKEYVTSSPIIDSGIMYIGSFEFPAHRGHLKAFDLTDNETYLLWDAANSIPLAGTTGNLYAPSKDNGYRYIFTNDGSNKISFDLNNTLALLNKLNVTTENEAKVLINTVRGRFGASLTNINGTGEITYKLWGIHNSTPAVVGGTPLIPGEEHRDKIIYAGADDGMLHAFYGGSWDAANNKYTAGNGKEIWAFIPSSLLPYLKDQPFNDNNRDAVVSVDGAPAVGDFFVDIDGDGVKEWRTILVGTAMVKSLNQGIIFALDITDPYNPKVLWEKMYPAENMGNSKGVAIGSLNIGNKIVNYVFLTSNFKDKILDNGTGNVNGSYGINAFALDLLTGDIKWKFESLYTGDAVNVNETPAIPSLMDLDNNGNIDYVVFGDMAGRLWVLDAQTGRSIIVDNDEDVPAYVVPNGANEPIGSGVAIYNNTVIFGTGGAEFASNTLNYHLYAVEISRTSAKLLWEYELGVGEKIWVSPTVDKYGNIYFGTGIGYSKQKKPDELETTVGRIVILDKKGNLLKSIDTEGAELGNIDVDSGIAVAVSFTGNVYKMGSANQNANNTGSGKLLVKVYSWRIR</sequence>
<dbReference type="InterPro" id="IPR018391">
    <property type="entry name" value="PQQ_b-propeller_rpt"/>
</dbReference>
<dbReference type="SUPFAM" id="SSF50998">
    <property type="entry name" value="Quinoprotein alcohol dehydrogenase-like"/>
    <property type="match status" value="2"/>
</dbReference>
<name>A0A5A8F6R0_9BACT</name>
<dbReference type="RefSeq" id="WP_149265166.1">
    <property type="nucleotide sequence ID" value="NZ_VFJB01000001.1"/>
</dbReference>
<keyword evidence="2" id="KW-1185">Reference proteome</keyword>
<comment type="caution">
    <text evidence="1">The sequence shown here is derived from an EMBL/GenBank/DDBJ whole genome shotgun (WGS) entry which is preliminary data.</text>
</comment>
<accession>A0A5A8F6R0</accession>
<protein>
    <submittedName>
        <fullName evidence="1">Uncharacterized protein</fullName>
    </submittedName>
</protein>
<gene>
    <name evidence="1" type="ORF">FHQ18_00260</name>
</gene>
<dbReference type="InterPro" id="IPR015943">
    <property type="entry name" value="WD40/YVTN_repeat-like_dom_sf"/>
</dbReference>